<accession>A0A8S9YI08</accession>
<proteinExistence type="predicted"/>
<dbReference type="OrthoDB" id="10067762at2759"/>
<evidence type="ECO:0000313" key="2">
    <source>
        <dbReference type="Proteomes" id="UP000822476"/>
    </source>
</evidence>
<dbReference type="Proteomes" id="UP000822476">
    <property type="component" value="Unassembled WGS sequence"/>
</dbReference>
<gene>
    <name evidence="1" type="ORF">EG68_07995</name>
</gene>
<reference evidence="1" key="1">
    <citation type="submission" date="2019-07" db="EMBL/GenBank/DDBJ databases">
        <title>Annotation for the trematode Paragonimus miyazaki's.</title>
        <authorList>
            <person name="Choi Y.-J."/>
        </authorList>
    </citation>
    <scope>NUCLEOTIDE SEQUENCE</scope>
    <source>
        <strain evidence="1">Japan</strain>
    </source>
</reference>
<keyword evidence="2" id="KW-1185">Reference proteome</keyword>
<dbReference type="AlphaFoldDB" id="A0A8S9YI08"/>
<name>A0A8S9YI08_9TREM</name>
<organism evidence="1 2">
    <name type="scientific">Paragonimus skrjabini miyazakii</name>
    <dbReference type="NCBI Taxonomy" id="59628"/>
    <lineage>
        <taxon>Eukaryota</taxon>
        <taxon>Metazoa</taxon>
        <taxon>Spiralia</taxon>
        <taxon>Lophotrochozoa</taxon>
        <taxon>Platyhelminthes</taxon>
        <taxon>Trematoda</taxon>
        <taxon>Digenea</taxon>
        <taxon>Plagiorchiida</taxon>
        <taxon>Troglotremata</taxon>
        <taxon>Troglotrematidae</taxon>
        <taxon>Paragonimus</taxon>
    </lineage>
</organism>
<dbReference type="PANTHER" id="PTHR47331:SF1">
    <property type="entry name" value="GAG-LIKE PROTEIN"/>
    <property type="match status" value="1"/>
</dbReference>
<protein>
    <submittedName>
        <fullName evidence="1">Uncharacterized protein</fullName>
    </submittedName>
</protein>
<dbReference type="EMBL" id="JTDE01005120">
    <property type="protein sequence ID" value="KAF7251359.1"/>
    <property type="molecule type" value="Genomic_DNA"/>
</dbReference>
<comment type="caution">
    <text evidence="1">The sequence shown here is derived from an EMBL/GenBank/DDBJ whole genome shotgun (WGS) entry which is preliminary data.</text>
</comment>
<evidence type="ECO:0000313" key="1">
    <source>
        <dbReference type="EMBL" id="KAF7251359.1"/>
    </source>
</evidence>
<dbReference type="Pfam" id="PF05380">
    <property type="entry name" value="Peptidase_A17"/>
    <property type="match status" value="1"/>
</dbReference>
<sequence>MAELRIPLCIKPQTSEEPYQMELHSLSDASEACYGVDKYAGRVDKGGPIYCSLMLRKSRVVPIRAVSIPRMKMTAAFLVAKLTNCVEDELMREVKSLTIWPDSMIVFQPIRITSIRFETFVAIRLSSIHELSNPDNWRYVDTKRNPAGLASRGIPLKDQRTGVWFSGSELLWRVPLA</sequence>
<dbReference type="InterPro" id="IPR008042">
    <property type="entry name" value="Retrotrans_Pao"/>
</dbReference>
<dbReference type="PANTHER" id="PTHR47331">
    <property type="entry name" value="PHD-TYPE DOMAIN-CONTAINING PROTEIN"/>
    <property type="match status" value="1"/>
</dbReference>